<dbReference type="Gene3D" id="3.40.50.10860">
    <property type="entry name" value="Leucine Dehydrogenase, chain A, domain 1"/>
    <property type="match status" value="1"/>
</dbReference>
<keyword evidence="4" id="KW-1185">Reference proteome</keyword>
<reference evidence="3 4" key="1">
    <citation type="submission" date="2024-09" db="EMBL/GenBank/DDBJ databases">
        <authorList>
            <person name="Lee S.D."/>
        </authorList>
    </citation>
    <scope>NUCLEOTIDE SEQUENCE [LARGE SCALE GENOMIC DNA]</scope>
    <source>
        <strain evidence="3 4">N1-1</strain>
    </source>
</reference>
<dbReference type="RefSeq" id="WP_380501809.1">
    <property type="nucleotide sequence ID" value="NZ_JBHEZX010000001.1"/>
</dbReference>
<evidence type="ECO:0000313" key="4">
    <source>
        <dbReference type="Proteomes" id="UP001592582"/>
    </source>
</evidence>
<accession>A0ABV6V3B1</accession>
<gene>
    <name evidence="3" type="ORF">ACEZDG_02800</name>
</gene>
<comment type="similarity">
    <text evidence="1">Belongs to the Glu/Leu/Phe/Val dehydrogenases family.</text>
</comment>
<dbReference type="PANTHER" id="PTHR42722">
    <property type="entry name" value="LEUCINE DEHYDROGENASE"/>
    <property type="match status" value="1"/>
</dbReference>
<dbReference type="InterPro" id="IPR046346">
    <property type="entry name" value="Aminoacid_DH-like_N_sf"/>
</dbReference>
<dbReference type="Pfam" id="PF00208">
    <property type="entry name" value="ELFV_dehydrog"/>
    <property type="match status" value="1"/>
</dbReference>
<dbReference type="SUPFAM" id="SSF53223">
    <property type="entry name" value="Aminoacid dehydrogenase-like, N-terminal domain"/>
    <property type="match status" value="1"/>
</dbReference>
<dbReference type="InterPro" id="IPR006096">
    <property type="entry name" value="Glu/Leu/Phe/Val/Trp_DH_C"/>
</dbReference>
<evidence type="ECO:0000256" key="1">
    <source>
        <dbReference type="ARBA" id="ARBA00006382"/>
    </source>
</evidence>
<protein>
    <recommendedName>
        <fullName evidence="2">Glutamate/phenylalanine/leucine/valine/L-tryptophan dehydrogenase C-terminal domain-containing protein</fullName>
    </recommendedName>
</protein>
<dbReference type="InterPro" id="IPR016211">
    <property type="entry name" value="Glu/Phe/Leu/Val/Trp_DH_bac/arc"/>
</dbReference>
<dbReference type="SUPFAM" id="SSF51735">
    <property type="entry name" value="NAD(P)-binding Rossmann-fold domains"/>
    <property type="match status" value="1"/>
</dbReference>
<evidence type="ECO:0000259" key="2">
    <source>
        <dbReference type="SMART" id="SM00839"/>
    </source>
</evidence>
<sequence>MTGRAVTGGAVTGGAAFGGAGGAVRVRRYAGPRGSSLHVALATGSPEQPLPANGGLRVRAHGPDVPHPWPLSRRLATEMLLKHRLHHTGFWGAKMVVTGAEAVDDELLALVASVLDSHTGALYTGADMGVTADQMERLSRMTPYVLNAVGSSVEPNSATAHGVLGAIEAWARGAVAGLRVLVHGTGKVGGVLAGALAAAGAIVLTCDTAPGAADLPGCRAVLDWAAEEVDLLVPCSVSDLIDPSLARRLRCGAVIGSANAVLADEAVTADALHRRGITYLPTPLVNAGAVIVDSIEHYAPRAFHEASPERVYTFVRETVRTSATELLRSAVGLSPTAALRRTPLRGPEPDSFCGLRFAAAATRPDQSSVGP</sequence>
<dbReference type="InterPro" id="IPR036291">
    <property type="entry name" value="NAD(P)-bd_dom_sf"/>
</dbReference>
<dbReference type="Proteomes" id="UP001592582">
    <property type="component" value="Unassembled WGS sequence"/>
</dbReference>
<evidence type="ECO:0000313" key="3">
    <source>
        <dbReference type="EMBL" id="MFC1408204.1"/>
    </source>
</evidence>
<feature type="domain" description="Glutamate/phenylalanine/leucine/valine/L-tryptophan dehydrogenase C-terminal" evidence="2">
    <location>
        <begin position="153"/>
        <end position="346"/>
    </location>
</feature>
<comment type="caution">
    <text evidence="3">The sequence shown here is derived from an EMBL/GenBank/DDBJ whole genome shotgun (WGS) entry which is preliminary data.</text>
</comment>
<proteinExistence type="inferred from homology"/>
<dbReference type="PANTHER" id="PTHR42722:SF1">
    <property type="entry name" value="VALINE DEHYDROGENASE"/>
    <property type="match status" value="1"/>
</dbReference>
<dbReference type="Gene3D" id="3.40.50.720">
    <property type="entry name" value="NAD(P)-binding Rossmann-like Domain"/>
    <property type="match status" value="1"/>
</dbReference>
<dbReference type="SMART" id="SM00839">
    <property type="entry name" value="ELFV_dehydrog"/>
    <property type="match status" value="1"/>
</dbReference>
<dbReference type="EMBL" id="JBHEZX010000001">
    <property type="protein sequence ID" value="MFC1408204.1"/>
    <property type="molecule type" value="Genomic_DNA"/>
</dbReference>
<organism evidence="3 4">
    <name type="scientific">Streptacidiphilus alkalitolerans</name>
    <dbReference type="NCBI Taxonomy" id="3342712"/>
    <lineage>
        <taxon>Bacteria</taxon>
        <taxon>Bacillati</taxon>
        <taxon>Actinomycetota</taxon>
        <taxon>Actinomycetes</taxon>
        <taxon>Kitasatosporales</taxon>
        <taxon>Streptomycetaceae</taxon>
        <taxon>Streptacidiphilus</taxon>
    </lineage>
</organism>
<name>A0ABV6V3B1_9ACTN</name>